<dbReference type="PROSITE" id="PS51677">
    <property type="entry name" value="NODB"/>
    <property type="match status" value="1"/>
</dbReference>
<comment type="subcellular location">
    <subcellularLocation>
        <location evidence="1">Secreted</location>
    </subcellularLocation>
</comment>
<evidence type="ECO:0000313" key="5">
    <source>
        <dbReference type="Proteomes" id="UP000515847"/>
    </source>
</evidence>
<dbReference type="GO" id="GO:0016810">
    <property type="term" value="F:hydrolase activity, acting on carbon-nitrogen (but not peptide) bonds"/>
    <property type="evidence" value="ECO:0007669"/>
    <property type="project" value="InterPro"/>
</dbReference>
<dbReference type="CDD" id="cd10969">
    <property type="entry name" value="CE4_Ecf1_like_5s"/>
    <property type="match status" value="1"/>
</dbReference>
<dbReference type="PANTHER" id="PTHR34216">
    <property type="match status" value="1"/>
</dbReference>
<dbReference type="KEGG" id="tfr:BR63_18035"/>
<evidence type="ECO:0000256" key="2">
    <source>
        <dbReference type="ARBA" id="ARBA00022729"/>
    </source>
</evidence>
<name>A0A7G6E7D8_THEFR</name>
<dbReference type="RefSeq" id="WP_051965456.1">
    <property type="nucleotide sequence ID" value="NZ_CP045798.1"/>
</dbReference>
<dbReference type="PANTHER" id="PTHR34216:SF3">
    <property type="entry name" value="POLY-BETA-1,6-N-ACETYL-D-GLUCOSAMINE N-DEACETYLASE"/>
    <property type="match status" value="1"/>
</dbReference>
<gene>
    <name evidence="4" type="ORF">BR63_18035</name>
</gene>
<dbReference type="SUPFAM" id="SSF88713">
    <property type="entry name" value="Glycoside hydrolase/deacetylase"/>
    <property type="match status" value="1"/>
</dbReference>
<keyword evidence="5" id="KW-1185">Reference proteome</keyword>
<dbReference type="Proteomes" id="UP000515847">
    <property type="component" value="Chromosome"/>
</dbReference>
<dbReference type="InterPro" id="IPR051398">
    <property type="entry name" value="Polysacch_Deacetylase"/>
</dbReference>
<reference evidence="4 5" key="1">
    <citation type="journal article" date="2019" name="Front. Microbiol.">
        <title>Thermoanaerosceptrum fracticalcis gen. nov. sp. nov., a Novel Fumarate-Fermenting Microorganism From a Deep Fractured Carbonate Aquifer of the US Great Basin.</title>
        <authorList>
            <person name="Hamilton-Brehm S.D."/>
            <person name="Stewart L.E."/>
            <person name="Zavarin M."/>
            <person name="Caldwell M."/>
            <person name="Lawson P.A."/>
            <person name="Onstott T.C."/>
            <person name="Grzymski J."/>
            <person name="Neveux I."/>
            <person name="Lollar B.S."/>
            <person name="Russell C.E."/>
            <person name="Moser D.P."/>
        </authorList>
    </citation>
    <scope>NUCLEOTIDE SEQUENCE [LARGE SCALE GENOMIC DNA]</scope>
    <source>
        <strain evidence="4 5">DRI-13</strain>
    </source>
</reference>
<dbReference type="OrthoDB" id="9778320at2"/>
<dbReference type="InterPro" id="IPR011330">
    <property type="entry name" value="Glyco_hydro/deAcase_b/a-brl"/>
</dbReference>
<sequence length="315" mass="36220">MKAQKILQLFLVLSFIGVILVAGPGAFAQEKGASKSFAVPVLIYHHFAPPGLNIHYNNAVLTPEQFETQMRYLVENHYNVISLRDLAEAMEKGQALPPKTLVITMDDGYESNYVYVFPILKKYNIKATINLIVSYIKEEHPVPFNPEITTYLTWKQIEEMKASGLIDFQSHTFNQHYYGPVDEKYRIMKPALTTPLYKPEENRRETKEEYRERVLADLKKAKDLLEERLGTEVFALAYPYGAYNHEVQALARKAGYKMQLSVKNGLNRYGDTLTAIKRVNISPGDDLNGFKYRIAKGKETRSKKLDRLLKMLNFK</sequence>
<evidence type="ECO:0000256" key="1">
    <source>
        <dbReference type="ARBA" id="ARBA00004613"/>
    </source>
</evidence>
<dbReference type="EMBL" id="CP045798">
    <property type="protein sequence ID" value="QNB47992.1"/>
    <property type="molecule type" value="Genomic_DNA"/>
</dbReference>
<dbReference type="AlphaFoldDB" id="A0A7G6E7D8"/>
<keyword evidence="2" id="KW-0732">Signal</keyword>
<dbReference type="GO" id="GO:0005975">
    <property type="term" value="P:carbohydrate metabolic process"/>
    <property type="evidence" value="ECO:0007669"/>
    <property type="project" value="InterPro"/>
</dbReference>
<dbReference type="Gene3D" id="3.20.20.370">
    <property type="entry name" value="Glycoside hydrolase/deacetylase"/>
    <property type="match status" value="1"/>
</dbReference>
<evidence type="ECO:0000313" key="4">
    <source>
        <dbReference type="EMBL" id="QNB47992.1"/>
    </source>
</evidence>
<evidence type="ECO:0000259" key="3">
    <source>
        <dbReference type="PROSITE" id="PS51677"/>
    </source>
</evidence>
<protein>
    <submittedName>
        <fullName evidence="4">Polysaccharide deacetylase family protein</fullName>
    </submittedName>
</protein>
<dbReference type="GO" id="GO:0005576">
    <property type="term" value="C:extracellular region"/>
    <property type="evidence" value="ECO:0007669"/>
    <property type="project" value="UniProtKB-SubCell"/>
</dbReference>
<dbReference type="Pfam" id="PF01522">
    <property type="entry name" value="Polysacc_deac_1"/>
    <property type="match status" value="1"/>
</dbReference>
<proteinExistence type="predicted"/>
<organism evidence="4 5">
    <name type="scientific">Thermanaerosceptrum fracticalcis</name>
    <dbReference type="NCBI Taxonomy" id="1712410"/>
    <lineage>
        <taxon>Bacteria</taxon>
        <taxon>Bacillati</taxon>
        <taxon>Bacillota</taxon>
        <taxon>Clostridia</taxon>
        <taxon>Eubacteriales</taxon>
        <taxon>Peptococcaceae</taxon>
        <taxon>Thermanaerosceptrum</taxon>
    </lineage>
</organism>
<feature type="domain" description="NodB homology" evidence="3">
    <location>
        <begin position="99"/>
        <end position="315"/>
    </location>
</feature>
<accession>A0A7G6E7D8</accession>
<dbReference type="InterPro" id="IPR002509">
    <property type="entry name" value="NODB_dom"/>
</dbReference>